<comment type="caution">
    <text evidence="1">The sequence shown here is derived from an EMBL/GenBank/DDBJ whole genome shotgun (WGS) entry which is preliminary data.</text>
</comment>
<evidence type="ECO:0000313" key="1">
    <source>
        <dbReference type="EMBL" id="KAK5837096.1"/>
    </source>
</evidence>
<protein>
    <submittedName>
        <fullName evidence="1">Uncharacterized protein</fullName>
    </submittedName>
</protein>
<evidence type="ECO:0000313" key="2">
    <source>
        <dbReference type="Proteomes" id="UP001358586"/>
    </source>
</evidence>
<proteinExistence type="predicted"/>
<keyword evidence="2" id="KW-1185">Reference proteome</keyword>
<sequence>MPNVITAHNRTLLFFLDSPASSTDILWELQVCLVCPRSTRSFSVPETDILDGLRACWTRVWITCGACGLFYKLIRCMRVETEAFSSFLQVGSAALPCELGPWLCLAS</sequence>
<gene>
    <name evidence="1" type="ORF">PVK06_012906</name>
</gene>
<reference evidence="1 2" key="1">
    <citation type="submission" date="2023-03" db="EMBL/GenBank/DDBJ databases">
        <title>WGS of Gossypium arboreum.</title>
        <authorList>
            <person name="Yu D."/>
        </authorList>
    </citation>
    <scope>NUCLEOTIDE SEQUENCE [LARGE SCALE GENOMIC DNA]</scope>
    <source>
        <tissue evidence="1">Leaf</tissue>
    </source>
</reference>
<dbReference type="EMBL" id="JARKNE010000004">
    <property type="protein sequence ID" value="KAK5837096.1"/>
    <property type="molecule type" value="Genomic_DNA"/>
</dbReference>
<organism evidence="1 2">
    <name type="scientific">Gossypium arboreum</name>
    <name type="common">Tree cotton</name>
    <name type="synonym">Gossypium nanking</name>
    <dbReference type="NCBI Taxonomy" id="29729"/>
    <lineage>
        <taxon>Eukaryota</taxon>
        <taxon>Viridiplantae</taxon>
        <taxon>Streptophyta</taxon>
        <taxon>Embryophyta</taxon>
        <taxon>Tracheophyta</taxon>
        <taxon>Spermatophyta</taxon>
        <taxon>Magnoliopsida</taxon>
        <taxon>eudicotyledons</taxon>
        <taxon>Gunneridae</taxon>
        <taxon>Pentapetalae</taxon>
        <taxon>rosids</taxon>
        <taxon>malvids</taxon>
        <taxon>Malvales</taxon>
        <taxon>Malvaceae</taxon>
        <taxon>Malvoideae</taxon>
        <taxon>Gossypium</taxon>
    </lineage>
</organism>
<dbReference type="Proteomes" id="UP001358586">
    <property type="component" value="Chromosome 4"/>
</dbReference>
<name>A0ABR0QDH2_GOSAR</name>
<accession>A0ABR0QDH2</accession>